<evidence type="ECO:0000313" key="8">
    <source>
        <dbReference type="Proteomes" id="UP000321960"/>
    </source>
</evidence>
<dbReference type="AlphaFoldDB" id="A0A512JCK0"/>
<comment type="caution">
    <text evidence="6">The sequence shown here is derived from an EMBL/GenBank/DDBJ whole genome shotgun (WGS) entry which is preliminary data.</text>
</comment>
<comment type="similarity">
    <text evidence="1">Belongs to the transglycosylase Slt family.</text>
</comment>
<evidence type="ECO:0000313" key="9">
    <source>
        <dbReference type="Proteomes" id="UP001156856"/>
    </source>
</evidence>
<name>A0A512JCK0_9HYPH</name>
<dbReference type="EMBL" id="BSPK01000093">
    <property type="protein sequence ID" value="GLS66130.1"/>
    <property type="molecule type" value="Genomic_DNA"/>
</dbReference>
<reference evidence="6 8" key="3">
    <citation type="submission" date="2019-07" db="EMBL/GenBank/DDBJ databases">
        <title>Whole genome shotgun sequence of Methylobacterium oxalidis NBRC 107715.</title>
        <authorList>
            <person name="Hosoyama A."/>
            <person name="Uohara A."/>
            <person name="Ohji S."/>
            <person name="Ichikawa N."/>
        </authorList>
    </citation>
    <scope>NUCLEOTIDE SEQUENCE [LARGE SCALE GENOMIC DNA]</scope>
    <source>
        <strain evidence="6 8">NBRC 107715</strain>
    </source>
</reference>
<keyword evidence="9" id="KW-1185">Reference proteome</keyword>
<dbReference type="Pfam" id="PF01464">
    <property type="entry name" value="SLT"/>
    <property type="match status" value="1"/>
</dbReference>
<feature type="signal peptide" evidence="4">
    <location>
        <begin position="1"/>
        <end position="32"/>
    </location>
</feature>
<proteinExistence type="inferred from homology"/>
<feature type="chain" id="PRO_5021702258" description="Transglycosylase SLT domain-containing protein" evidence="4">
    <location>
        <begin position="33"/>
        <end position="358"/>
    </location>
</feature>
<evidence type="ECO:0000256" key="1">
    <source>
        <dbReference type="ARBA" id="ARBA00007734"/>
    </source>
</evidence>
<dbReference type="EMBL" id="BJZU01000171">
    <property type="protein sequence ID" value="GEP07655.1"/>
    <property type="molecule type" value="Genomic_DNA"/>
</dbReference>
<dbReference type="Proteomes" id="UP000321960">
    <property type="component" value="Unassembled WGS sequence"/>
</dbReference>
<protein>
    <recommendedName>
        <fullName evidence="5">Transglycosylase SLT domain-containing protein</fullName>
    </recommendedName>
</protein>
<dbReference type="SUPFAM" id="SSF53955">
    <property type="entry name" value="Lysozyme-like"/>
    <property type="match status" value="1"/>
</dbReference>
<evidence type="ECO:0000256" key="2">
    <source>
        <dbReference type="ARBA" id="ARBA00009387"/>
    </source>
</evidence>
<dbReference type="Proteomes" id="UP001156856">
    <property type="component" value="Unassembled WGS sequence"/>
</dbReference>
<dbReference type="PANTHER" id="PTHR37423">
    <property type="entry name" value="SOLUBLE LYTIC MUREIN TRANSGLYCOSYLASE-RELATED"/>
    <property type="match status" value="1"/>
</dbReference>
<reference evidence="7" key="1">
    <citation type="journal article" date="2014" name="Int. J. Syst. Evol. Microbiol.">
        <title>Complete genome of a new Firmicutes species belonging to the dominant human colonic microbiota ('Ruminococcus bicirculans') reveals two chromosomes and a selective capacity to utilize plant glucans.</title>
        <authorList>
            <consortium name="NISC Comparative Sequencing Program"/>
            <person name="Wegmann U."/>
            <person name="Louis P."/>
            <person name="Goesmann A."/>
            <person name="Henrissat B."/>
            <person name="Duncan S.H."/>
            <person name="Flint H.J."/>
        </authorList>
    </citation>
    <scope>NUCLEOTIDE SEQUENCE</scope>
    <source>
        <strain evidence="7">NBRC 107715</strain>
    </source>
</reference>
<comment type="similarity">
    <text evidence="2">Belongs to the virb1 family.</text>
</comment>
<evidence type="ECO:0000256" key="4">
    <source>
        <dbReference type="SAM" id="SignalP"/>
    </source>
</evidence>
<evidence type="ECO:0000313" key="6">
    <source>
        <dbReference type="EMBL" id="GEP07655.1"/>
    </source>
</evidence>
<feature type="compositionally biased region" description="Basic and acidic residues" evidence="3">
    <location>
        <begin position="195"/>
        <end position="233"/>
    </location>
</feature>
<keyword evidence="4" id="KW-0732">Signal</keyword>
<accession>A0A512JCK0</accession>
<dbReference type="CDD" id="cd00254">
    <property type="entry name" value="LT-like"/>
    <property type="match status" value="1"/>
</dbReference>
<feature type="domain" description="Transglycosylase SLT" evidence="5">
    <location>
        <begin position="50"/>
        <end position="150"/>
    </location>
</feature>
<reference evidence="7" key="4">
    <citation type="submission" date="2023-01" db="EMBL/GenBank/DDBJ databases">
        <title>Draft genome sequence of Methylobacterium oxalidis strain NBRC 107715.</title>
        <authorList>
            <person name="Sun Q."/>
            <person name="Mori K."/>
        </authorList>
    </citation>
    <scope>NUCLEOTIDE SEQUENCE</scope>
    <source>
        <strain evidence="7">NBRC 107715</strain>
    </source>
</reference>
<organism evidence="6 8">
    <name type="scientific">Methylobacterium oxalidis</name>
    <dbReference type="NCBI Taxonomy" id="944322"/>
    <lineage>
        <taxon>Bacteria</taxon>
        <taxon>Pseudomonadati</taxon>
        <taxon>Pseudomonadota</taxon>
        <taxon>Alphaproteobacteria</taxon>
        <taxon>Hyphomicrobiales</taxon>
        <taxon>Methylobacteriaceae</taxon>
        <taxon>Methylobacterium</taxon>
    </lineage>
</organism>
<feature type="region of interest" description="Disordered" evidence="3">
    <location>
        <begin position="169"/>
        <end position="233"/>
    </location>
</feature>
<sequence>MVSTKLSVITILPAMLPAVLFGSALLAASARAAPSEGATETVEQALCRLIESSARTHRLPVPFLTRLIWRESSFRVGVVSPAGAQGVAQFMPGTARERGLLDPFDPEQAIPHAAHLLADHRRQFGNLGLAAAAYNGGPTRVANWLAGSGGLPAETRSYVYAITGRPAEDWRPGSGSVEMGPPEDKATEKTVQSRGKVESGGELHANERPQAEKASEKLARTKPSDKEALTRARSRVETVQTCLTVTAALRIPSRGDRFAPSPGQGAGEKALPPPWGPWGIQLAGNFSKALALQSFSRTQAAYARVIGGARPMIIGTRLRNRGTQAFYRIRIPAQSRQTADVLCGKIRSVGGACVVLKT</sequence>
<evidence type="ECO:0000313" key="7">
    <source>
        <dbReference type="EMBL" id="GLS66130.1"/>
    </source>
</evidence>
<dbReference type="InterPro" id="IPR023346">
    <property type="entry name" value="Lysozyme-like_dom_sf"/>
</dbReference>
<evidence type="ECO:0000256" key="3">
    <source>
        <dbReference type="SAM" id="MobiDB-lite"/>
    </source>
</evidence>
<dbReference type="Gene3D" id="1.10.530.10">
    <property type="match status" value="1"/>
</dbReference>
<reference evidence="9" key="2">
    <citation type="journal article" date="2019" name="Int. J. Syst. Evol. Microbiol.">
        <title>The Global Catalogue of Microorganisms (GCM) 10K type strain sequencing project: providing services to taxonomists for standard genome sequencing and annotation.</title>
        <authorList>
            <consortium name="The Broad Institute Genomics Platform"/>
            <consortium name="The Broad Institute Genome Sequencing Center for Infectious Disease"/>
            <person name="Wu L."/>
            <person name="Ma J."/>
        </authorList>
    </citation>
    <scope>NUCLEOTIDE SEQUENCE [LARGE SCALE GENOMIC DNA]</scope>
    <source>
        <strain evidence="9">NBRC 107715</strain>
    </source>
</reference>
<dbReference type="InterPro" id="IPR008258">
    <property type="entry name" value="Transglycosylase_SLT_dom_1"/>
</dbReference>
<dbReference type="PANTHER" id="PTHR37423:SF2">
    <property type="entry name" value="MEMBRANE-BOUND LYTIC MUREIN TRANSGLYCOSYLASE C"/>
    <property type="match status" value="1"/>
</dbReference>
<evidence type="ECO:0000259" key="5">
    <source>
        <dbReference type="Pfam" id="PF01464"/>
    </source>
</evidence>
<gene>
    <name evidence="7" type="ORF">GCM10007888_45120</name>
    <name evidence="6" type="ORF">MOX02_56930</name>
</gene>